<dbReference type="Proteomes" id="UP001208692">
    <property type="component" value="Unassembled WGS sequence"/>
</dbReference>
<dbReference type="RefSeq" id="WP_264844993.1">
    <property type="nucleotide sequence ID" value="NZ_BPMA01000002.1"/>
</dbReference>
<evidence type="ECO:0000313" key="2">
    <source>
        <dbReference type="EMBL" id="GJM52329.1"/>
    </source>
</evidence>
<dbReference type="Pfam" id="PF20050">
    <property type="entry name" value="DUF6452"/>
    <property type="match status" value="1"/>
</dbReference>
<sequence length="162" mass="18224">MKKIVIFIVFIIGLTSCERDDICADTVVTSRLIVRVYDKDATNTTKSVSNLLVYGKGHVNNEAIQFSSTDSIVLPLKMFQNESTFVLVKNAVITNNIVTSGEETELKITYTPEQVFADKGCGYKVIYKDISAETPTTSWISSIRVLFNHLENEKKATIHIYY</sequence>
<dbReference type="AlphaFoldDB" id="A0AAV5AVM9"/>
<organism evidence="1 3">
    <name type="scientific">Capnocytophaga catalasegens</name>
    <dbReference type="NCBI Taxonomy" id="1004260"/>
    <lineage>
        <taxon>Bacteria</taxon>
        <taxon>Pseudomonadati</taxon>
        <taxon>Bacteroidota</taxon>
        <taxon>Flavobacteriia</taxon>
        <taxon>Flavobacteriales</taxon>
        <taxon>Flavobacteriaceae</taxon>
        <taxon>Capnocytophaga</taxon>
    </lineage>
</organism>
<accession>A0AAV5AVM9</accession>
<comment type="caution">
    <text evidence="1">The sequence shown here is derived from an EMBL/GenBank/DDBJ whole genome shotgun (WGS) entry which is preliminary data.</text>
</comment>
<proteinExistence type="predicted"/>
<dbReference type="EMBL" id="BQKA01000001">
    <property type="protein sequence ID" value="GJM49068.1"/>
    <property type="molecule type" value="Genomic_DNA"/>
</dbReference>
<dbReference type="EMBL" id="BQKB01000011">
    <property type="protein sequence ID" value="GJM52329.1"/>
    <property type="molecule type" value="Genomic_DNA"/>
</dbReference>
<evidence type="ECO:0000313" key="3">
    <source>
        <dbReference type="Proteomes" id="UP001207736"/>
    </source>
</evidence>
<evidence type="ECO:0008006" key="5">
    <source>
        <dbReference type="Google" id="ProtNLM"/>
    </source>
</evidence>
<dbReference type="InterPro" id="IPR045607">
    <property type="entry name" value="DUF6452"/>
</dbReference>
<evidence type="ECO:0000313" key="4">
    <source>
        <dbReference type="Proteomes" id="UP001208692"/>
    </source>
</evidence>
<protein>
    <recommendedName>
        <fullName evidence="5">DUF1735 domain-containing protein</fullName>
    </recommendedName>
</protein>
<reference evidence="1 4" key="1">
    <citation type="submission" date="2021-11" db="EMBL/GenBank/DDBJ databases">
        <title>Draft genome sequence of Capnocytophaga sp. strain KC07075 isolated from cat oral cavity.</title>
        <authorList>
            <person name="Suzuki M."/>
            <person name="Imaoka K."/>
            <person name="Kimura M."/>
            <person name="Morikawa S."/>
            <person name="Maeda K."/>
        </authorList>
    </citation>
    <scope>NUCLEOTIDE SEQUENCE</scope>
    <source>
        <strain evidence="1">KC07075</strain>
        <strain evidence="2 4">KC07079</strain>
    </source>
</reference>
<dbReference type="Proteomes" id="UP001207736">
    <property type="component" value="Unassembled WGS sequence"/>
</dbReference>
<name>A0AAV5AVM9_9FLAO</name>
<dbReference type="PROSITE" id="PS51257">
    <property type="entry name" value="PROKAR_LIPOPROTEIN"/>
    <property type="match status" value="1"/>
</dbReference>
<evidence type="ECO:0000313" key="1">
    <source>
        <dbReference type="EMBL" id="GJM49068.1"/>
    </source>
</evidence>
<keyword evidence="4" id="KW-1185">Reference proteome</keyword>
<gene>
    <name evidence="1" type="ORF">RCZ15_00440</name>
    <name evidence="2" type="ORF">RCZ16_06470</name>
</gene>